<comment type="caution">
    <text evidence="2">The sequence shown here is derived from an EMBL/GenBank/DDBJ whole genome shotgun (WGS) entry which is preliminary data.</text>
</comment>
<proteinExistence type="predicted"/>
<evidence type="ECO:0000313" key="3">
    <source>
        <dbReference type="EMBL" id="TRL38119.1"/>
    </source>
</evidence>
<dbReference type="NCBIfam" id="NF041641">
    <property type="entry name" value="AmoC_BACT"/>
    <property type="match status" value="1"/>
</dbReference>
<keyword evidence="2" id="KW-0560">Oxidoreductase</keyword>
<dbReference type="NCBIfam" id="TIGR03078">
    <property type="entry name" value="CH4_NH3mon_ox_C"/>
    <property type="match status" value="1"/>
</dbReference>
<evidence type="ECO:0000313" key="2">
    <source>
        <dbReference type="EMBL" id="PWB93625.1"/>
    </source>
</evidence>
<name>A0A2U1SPV5_METSR</name>
<protein>
    <submittedName>
        <fullName evidence="2">Methane monooxygenase/ammonia monooxygenase subunit C</fullName>
    </submittedName>
</protein>
<evidence type="ECO:0000256" key="1">
    <source>
        <dbReference type="SAM" id="Phobius"/>
    </source>
</evidence>
<accession>A0A2U1SPV5</accession>
<dbReference type="CDD" id="cd19412">
    <property type="entry name" value="pMMO-AMO_C"/>
    <property type="match status" value="1"/>
</dbReference>
<dbReference type="EMBL" id="VJMF01000005">
    <property type="protein sequence ID" value="TRL38119.1"/>
    <property type="molecule type" value="Genomic_DNA"/>
</dbReference>
<dbReference type="OrthoDB" id="184526at2"/>
<dbReference type="RefSeq" id="WP_108917548.1">
    <property type="nucleotide sequence ID" value="NZ_BGJY01000011.1"/>
</dbReference>
<dbReference type="InterPro" id="IPR023349">
    <property type="entry name" value="NH3_CH4_mOase_C_sf"/>
</dbReference>
<keyword evidence="2" id="KW-0503">Monooxygenase</keyword>
<dbReference type="Proteomes" id="UP000316781">
    <property type="component" value="Unassembled WGS sequence"/>
</dbReference>
<feature type="transmembrane region" description="Helical" evidence="1">
    <location>
        <begin position="181"/>
        <end position="199"/>
    </location>
</feature>
<keyword evidence="1" id="KW-1133">Transmembrane helix</keyword>
<feature type="transmembrane region" description="Helical" evidence="1">
    <location>
        <begin position="63"/>
        <end position="86"/>
    </location>
</feature>
<dbReference type="GO" id="GO:0004497">
    <property type="term" value="F:monooxygenase activity"/>
    <property type="evidence" value="ECO:0007669"/>
    <property type="project" value="UniProtKB-KW"/>
</dbReference>
<gene>
    <name evidence="2" type="ORF">C5689_12215</name>
    <name evidence="3" type="ORF">FM996_01065</name>
</gene>
<dbReference type="Gene3D" id="1.20.1050.50">
    <property type="entry name" value="Particulate methane monooxygenase subunit c2. Chain: C"/>
    <property type="match status" value="1"/>
</dbReference>
<dbReference type="AlphaFoldDB" id="A0A2U1SPV5"/>
<dbReference type="Proteomes" id="UP000245137">
    <property type="component" value="Unassembled WGS sequence"/>
</dbReference>
<dbReference type="InterPro" id="IPR006980">
    <property type="entry name" value="NH3_CH4_mOase_C"/>
</dbReference>
<evidence type="ECO:0000313" key="5">
    <source>
        <dbReference type="Proteomes" id="UP000316781"/>
    </source>
</evidence>
<keyword evidence="1" id="KW-0472">Membrane</keyword>
<evidence type="ECO:0000313" key="4">
    <source>
        <dbReference type="Proteomes" id="UP000245137"/>
    </source>
</evidence>
<dbReference type="EMBL" id="PUIV01000018">
    <property type="protein sequence ID" value="PWB93625.1"/>
    <property type="molecule type" value="Genomic_DNA"/>
</dbReference>
<reference evidence="2" key="2">
    <citation type="submission" date="2018-02" db="EMBL/GenBank/DDBJ databases">
        <authorList>
            <person name="Cohen D.B."/>
            <person name="Kent A.D."/>
        </authorList>
    </citation>
    <scope>NUCLEOTIDE SEQUENCE</scope>
    <source>
        <strain evidence="2">DSM 17706</strain>
    </source>
</reference>
<feature type="transmembrane region" description="Helical" evidence="1">
    <location>
        <begin position="219"/>
        <end position="241"/>
    </location>
</feature>
<organism evidence="2 4">
    <name type="scientific">Methylosinus sporium</name>
    <dbReference type="NCBI Taxonomy" id="428"/>
    <lineage>
        <taxon>Bacteria</taxon>
        <taxon>Pseudomonadati</taxon>
        <taxon>Pseudomonadota</taxon>
        <taxon>Alphaproteobacteria</taxon>
        <taxon>Hyphomicrobiales</taxon>
        <taxon>Methylocystaceae</taxon>
        <taxon>Methylosinus</taxon>
    </lineage>
</organism>
<reference evidence="3 5" key="3">
    <citation type="submission" date="2019-07" db="EMBL/GenBank/DDBJ databases">
        <title>Ln-dependent methylotrophs.</title>
        <authorList>
            <person name="Tani A."/>
        </authorList>
    </citation>
    <scope>NUCLEOTIDE SEQUENCE [LARGE SCALE GENOMIC DNA]</scope>
    <source>
        <strain evidence="3 5">SM89A</strain>
    </source>
</reference>
<sequence>MSLTTEKAAGSVRAAEKDTIVNYWPAYWTMICLFVFYVAIRIYEQYFGWKAGLDSFAPEFQTYWLNLMWTELPLEFIAFCGIGGYLWKTRDRNIDAVAPREEMRRLLTLIGWLAIYAFTVYWGASYFTEQDGTWHQTVIRDTDFTPSHILEFYLSYPIYIIAGWGAFMYARTRIPQFAKKISLPFLLFFAGPFMIFPNIGLNEWGHTFWFMEELFTAPLHWGFVFFGWFALAVFGTACQVLDRVIELSKEYEQDALSL</sequence>
<feature type="transmembrane region" description="Helical" evidence="1">
    <location>
        <begin position="106"/>
        <end position="124"/>
    </location>
</feature>
<reference evidence="2 4" key="1">
    <citation type="journal article" date="2018" name="Appl. Microbiol. Biotechnol.">
        <title>Co-cultivation of the strictly anaerobic methanogen Methanosarcina barkeri with aerobic methanotrophs in an oxygen-limited membrane bioreactor.</title>
        <authorList>
            <person name="In 't Zandt M.H."/>
            <person name="van den Bosch T.J.M."/>
            <person name="Rijkers R."/>
            <person name="van Kessel M.A.H.J."/>
            <person name="Jetten M.S.M."/>
            <person name="Welte C.U."/>
        </authorList>
    </citation>
    <scope>NUCLEOTIDE SEQUENCE [LARGE SCALE GENOMIC DNA]</scope>
    <source>
        <strain evidence="2 4">DSM 17706</strain>
    </source>
</reference>
<keyword evidence="4" id="KW-1185">Reference proteome</keyword>
<dbReference type="Pfam" id="PF04896">
    <property type="entry name" value="AmoC"/>
    <property type="match status" value="1"/>
</dbReference>
<keyword evidence="1" id="KW-0812">Transmembrane</keyword>
<feature type="transmembrane region" description="Helical" evidence="1">
    <location>
        <begin position="152"/>
        <end position="169"/>
    </location>
</feature>
<feature type="transmembrane region" description="Helical" evidence="1">
    <location>
        <begin position="21"/>
        <end position="43"/>
    </location>
</feature>